<evidence type="ECO:0000256" key="6">
    <source>
        <dbReference type="ARBA" id="ARBA00022801"/>
    </source>
</evidence>
<comment type="caution">
    <text evidence="15">The sequence shown here is derived from an EMBL/GenBank/DDBJ whole genome shotgun (WGS) entry which is preliminary data.</text>
</comment>
<dbReference type="NCBIfam" id="TIGR00052">
    <property type="entry name" value="nudix-type nucleoside diphosphatase, YffH/AdpP family"/>
    <property type="match status" value="1"/>
</dbReference>
<evidence type="ECO:0000256" key="10">
    <source>
        <dbReference type="ARBA" id="ARBA00030308"/>
    </source>
</evidence>
<dbReference type="GO" id="GO:0005829">
    <property type="term" value="C:cytosol"/>
    <property type="evidence" value="ECO:0007669"/>
    <property type="project" value="TreeGrafter"/>
</dbReference>
<feature type="binding site" evidence="13">
    <location>
        <position position="102"/>
    </location>
    <ligand>
        <name>Mg(2+)</name>
        <dbReference type="ChEBI" id="CHEBI:18420"/>
        <label>1</label>
    </ligand>
</feature>
<evidence type="ECO:0000256" key="9">
    <source>
        <dbReference type="ARBA" id="ARBA00030162"/>
    </source>
</evidence>
<dbReference type="GO" id="GO:0019693">
    <property type="term" value="P:ribose phosphate metabolic process"/>
    <property type="evidence" value="ECO:0007669"/>
    <property type="project" value="TreeGrafter"/>
</dbReference>
<evidence type="ECO:0000313" key="16">
    <source>
        <dbReference type="Proteomes" id="UP000194798"/>
    </source>
</evidence>
<evidence type="ECO:0000313" key="15">
    <source>
        <dbReference type="EMBL" id="OUD13923.1"/>
    </source>
</evidence>
<organism evidence="15 16">
    <name type="scientific">Thioflexithrix psekupsensis</name>
    <dbReference type="NCBI Taxonomy" id="1570016"/>
    <lineage>
        <taxon>Bacteria</taxon>
        <taxon>Pseudomonadati</taxon>
        <taxon>Pseudomonadota</taxon>
        <taxon>Gammaproteobacteria</taxon>
        <taxon>Thiotrichales</taxon>
        <taxon>Thioflexithrix</taxon>
    </lineage>
</organism>
<protein>
    <recommendedName>
        <fullName evidence="4">ADP-ribose pyrophosphatase</fullName>
        <ecNumber evidence="3">3.6.1.13</ecNumber>
    </recommendedName>
    <alternativeName>
        <fullName evidence="9">ADP-ribose diphosphatase</fullName>
    </alternativeName>
    <alternativeName>
        <fullName evidence="11">ADP-ribose phosphohydrolase</fullName>
    </alternativeName>
    <alternativeName>
        <fullName evidence="10">Adenosine diphosphoribose pyrophosphatase</fullName>
    </alternativeName>
</protein>
<evidence type="ECO:0000259" key="14">
    <source>
        <dbReference type="PROSITE" id="PS51462"/>
    </source>
</evidence>
<comment type="similarity">
    <text evidence="2">Belongs to the Nudix hydrolase family. NudF subfamily.</text>
</comment>
<keyword evidence="16" id="KW-1185">Reference proteome</keyword>
<dbReference type="GO" id="GO:0047631">
    <property type="term" value="F:ADP-ribose diphosphatase activity"/>
    <property type="evidence" value="ECO:0007669"/>
    <property type="project" value="UniProtKB-EC"/>
</dbReference>
<keyword evidence="7 13" id="KW-0460">Magnesium</keyword>
<dbReference type="Proteomes" id="UP000194798">
    <property type="component" value="Unassembled WGS sequence"/>
</dbReference>
<dbReference type="GO" id="GO:0019144">
    <property type="term" value="F:ADP-sugar diphosphatase activity"/>
    <property type="evidence" value="ECO:0007669"/>
    <property type="project" value="TreeGrafter"/>
</dbReference>
<dbReference type="EC" id="3.6.1.13" evidence="3"/>
<accession>A0A251X8B9</accession>
<dbReference type="EMBL" id="MSLT01000012">
    <property type="protein sequence ID" value="OUD13923.1"/>
    <property type="molecule type" value="Genomic_DNA"/>
</dbReference>
<feature type="binding site" evidence="13">
    <location>
        <position position="86"/>
    </location>
    <ligand>
        <name>Mg(2+)</name>
        <dbReference type="ChEBI" id="CHEBI:18420"/>
        <label>1</label>
    </ligand>
</feature>
<evidence type="ECO:0000256" key="1">
    <source>
        <dbReference type="ARBA" id="ARBA00001946"/>
    </source>
</evidence>
<dbReference type="PANTHER" id="PTHR11839">
    <property type="entry name" value="UDP/ADP-SUGAR PYROPHOSPHATASE"/>
    <property type="match status" value="1"/>
</dbReference>
<dbReference type="RefSeq" id="WP_086487707.1">
    <property type="nucleotide sequence ID" value="NZ_MSLT01000012.1"/>
</dbReference>
<proteinExistence type="inferred from homology"/>
<name>A0A251X8B9_9GAMM</name>
<reference evidence="15 16" key="1">
    <citation type="submission" date="2016-12" db="EMBL/GenBank/DDBJ databases">
        <title>Thioflexothrix psekupsii D3 genome sequencing and assembly.</title>
        <authorList>
            <person name="Fomenkov A."/>
            <person name="Vincze T."/>
            <person name="Grabovich M."/>
            <person name="Anton B.P."/>
            <person name="Dubinina G."/>
            <person name="Orlova M."/>
            <person name="Belousova E."/>
            <person name="Roberts R.J."/>
        </authorList>
    </citation>
    <scope>NUCLEOTIDE SEQUENCE [LARGE SCALE GENOMIC DNA]</scope>
    <source>
        <strain evidence="15">D3</strain>
    </source>
</reference>
<comment type="catalytic activity">
    <reaction evidence="12">
        <text>ADP-D-ribose + H2O = D-ribose 5-phosphate + AMP + 2 H(+)</text>
        <dbReference type="Rhea" id="RHEA:10412"/>
        <dbReference type="ChEBI" id="CHEBI:15377"/>
        <dbReference type="ChEBI" id="CHEBI:15378"/>
        <dbReference type="ChEBI" id="CHEBI:57967"/>
        <dbReference type="ChEBI" id="CHEBI:78346"/>
        <dbReference type="ChEBI" id="CHEBI:456215"/>
        <dbReference type="EC" id="3.6.1.13"/>
    </reaction>
</comment>
<evidence type="ECO:0000256" key="4">
    <source>
        <dbReference type="ARBA" id="ARBA00013297"/>
    </source>
</evidence>
<evidence type="ECO:0000256" key="8">
    <source>
        <dbReference type="ARBA" id="ARBA00025164"/>
    </source>
</evidence>
<evidence type="ECO:0000256" key="7">
    <source>
        <dbReference type="ARBA" id="ARBA00022842"/>
    </source>
</evidence>
<dbReference type="Pfam" id="PF00293">
    <property type="entry name" value="NUDIX"/>
    <property type="match status" value="1"/>
</dbReference>
<evidence type="ECO:0000256" key="13">
    <source>
        <dbReference type="PIRSR" id="PIRSR604385-2"/>
    </source>
</evidence>
<dbReference type="AlphaFoldDB" id="A0A251X8B9"/>
<dbReference type="CDD" id="cd24155">
    <property type="entry name" value="NUDIX_ADPRase"/>
    <property type="match status" value="1"/>
</dbReference>
<keyword evidence="5 13" id="KW-0479">Metal-binding</keyword>
<evidence type="ECO:0000256" key="3">
    <source>
        <dbReference type="ARBA" id="ARBA00012453"/>
    </source>
</evidence>
<feature type="binding site" evidence="13">
    <location>
        <position position="106"/>
    </location>
    <ligand>
        <name>Mg(2+)</name>
        <dbReference type="ChEBI" id="CHEBI:18420"/>
        <label>1</label>
    </ligand>
</feature>
<feature type="domain" description="Nudix hydrolase" evidence="14">
    <location>
        <begin position="45"/>
        <end position="183"/>
    </location>
</feature>
<dbReference type="OrthoDB" id="5292471at2"/>
<comment type="function">
    <text evidence="8">Acts on ADP-mannose and ADP-glucose as well as ADP-ribose. Prevents glycogen biosynthesis. The reaction catalyzed by this enzyme is a limiting step of the gluconeogenic process.</text>
</comment>
<evidence type="ECO:0000256" key="5">
    <source>
        <dbReference type="ARBA" id="ARBA00022723"/>
    </source>
</evidence>
<dbReference type="SUPFAM" id="SSF55811">
    <property type="entry name" value="Nudix"/>
    <property type="match status" value="1"/>
</dbReference>
<keyword evidence="6" id="KW-0378">Hydrolase</keyword>
<evidence type="ECO:0000256" key="11">
    <source>
        <dbReference type="ARBA" id="ARBA00033056"/>
    </source>
</evidence>
<dbReference type="Gene3D" id="3.90.79.10">
    <property type="entry name" value="Nucleoside Triphosphate Pyrophosphohydrolase"/>
    <property type="match status" value="1"/>
</dbReference>
<dbReference type="InterPro" id="IPR015797">
    <property type="entry name" value="NUDIX_hydrolase-like_dom_sf"/>
</dbReference>
<gene>
    <name evidence="15" type="primary">nudF</name>
    <name evidence="15" type="ORF">TPSD3_06150</name>
</gene>
<sequence length="202" mass="23077">MSEQDYSIIEKQLAYDGYFKILRYRVRYRCFAGDWHDNVVREVFERGHAVAVLPYDPQTDQVILIEQFRIAPAAVNEYPWLMEIVAGIIETGEKIESVAYREMQEEIGCETLELIPMYQAFVSPGGTTETVALFCGRIQANCFSPLHGKAEEQEDIRAHLISRTTALSWLAEGKIRSLSAITALQWLALHYAQVQEQWGDGK</sequence>
<evidence type="ECO:0000256" key="12">
    <source>
        <dbReference type="ARBA" id="ARBA00049546"/>
    </source>
</evidence>
<dbReference type="GO" id="GO:0046872">
    <property type="term" value="F:metal ion binding"/>
    <property type="evidence" value="ECO:0007669"/>
    <property type="project" value="UniProtKB-KW"/>
</dbReference>
<comment type="cofactor">
    <cofactor evidence="1 13">
        <name>Mg(2+)</name>
        <dbReference type="ChEBI" id="CHEBI:18420"/>
    </cofactor>
</comment>
<dbReference type="InterPro" id="IPR000086">
    <property type="entry name" value="NUDIX_hydrolase_dom"/>
</dbReference>
<dbReference type="PANTHER" id="PTHR11839:SF5">
    <property type="entry name" value="ADP-RIBOSE PYROPHOSPHATASE"/>
    <property type="match status" value="1"/>
</dbReference>
<dbReference type="PROSITE" id="PS00893">
    <property type="entry name" value="NUDIX_BOX"/>
    <property type="match status" value="1"/>
</dbReference>
<dbReference type="PROSITE" id="PS51462">
    <property type="entry name" value="NUDIX"/>
    <property type="match status" value="1"/>
</dbReference>
<evidence type="ECO:0000256" key="2">
    <source>
        <dbReference type="ARBA" id="ARBA00007482"/>
    </source>
</evidence>
<feature type="binding site" evidence="13">
    <location>
        <position position="154"/>
    </location>
    <ligand>
        <name>Mg(2+)</name>
        <dbReference type="ChEBI" id="CHEBI:18420"/>
        <label>1</label>
    </ligand>
</feature>
<dbReference type="InterPro" id="IPR020084">
    <property type="entry name" value="NUDIX_hydrolase_CS"/>
</dbReference>
<dbReference type="GO" id="GO:0006753">
    <property type="term" value="P:nucleoside phosphate metabolic process"/>
    <property type="evidence" value="ECO:0007669"/>
    <property type="project" value="TreeGrafter"/>
</dbReference>
<dbReference type="InterPro" id="IPR004385">
    <property type="entry name" value="NDP_pyrophosphatase"/>
</dbReference>